<dbReference type="EMBL" id="PGXC01000003">
    <property type="protein sequence ID" value="PKK91250.1"/>
    <property type="molecule type" value="Genomic_DNA"/>
</dbReference>
<reference evidence="3 4" key="1">
    <citation type="journal article" date="2017" name="ISME J.">
        <title>Potential for microbial H2 and metal transformations associated with novel bacteria and archaea in deep terrestrial subsurface sediments.</title>
        <authorList>
            <person name="Hernsdorf A.W."/>
            <person name="Amano Y."/>
            <person name="Miyakawa K."/>
            <person name="Ise K."/>
            <person name="Suzuki Y."/>
            <person name="Anantharaman K."/>
            <person name="Probst A."/>
            <person name="Burstein D."/>
            <person name="Thomas B.C."/>
            <person name="Banfield J.F."/>
        </authorList>
    </citation>
    <scope>NUCLEOTIDE SEQUENCE [LARGE SCALE GENOMIC DNA]</scope>
    <source>
        <strain evidence="3">HGW-Wallbacteria-1</strain>
    </source>
</reference>
<keyword evidence="1" id="KW-1133">Transmembrane helix</keyword>
<dbReference type="PANTHER" id="PTHR43592">
    <property type="entry name" value="CAAX AMINO TERMINAL PROTEASE"/>
    <property type="match status" value="1"/>
</dbReference>
<sequence length="262" mass="28975">MFPFSAWEWNVKKILFWGLELFGALLIIYSASTALMIAYALSRGYAWYPWILARAFGELFTWLMLLCAFGGEPWKWLPPVWGYLVSAVFSAGFMASGIYRFDYSSAISDSERGLMNCRELFGCSTGFFRMVTYGLCIGLLLSVTGDRISSLIHHIIGLSLPIHPALKSAAPVSVLFITIGLVVPIVEELIFRGFFMRAIKVYSNPLTAVVLSSILFAMVHQPAAMPGAFICGVILAFTAVKHGLMVSMISHSVNNLIVLLYS</sequence>
<name>A0A2N1PSE2_9BACT</name>
<feature type="transmembrane region" description="Helical" evidence="1">
    <location>
        <begin position="198"/>
        <end position="217"/>
    </location>
</feature>
<evidence type="ECO:0000313" key="4">
    <source>
        <dbReference type="Proteomes" id="UP000233256"/>
    </source>
</evidence>
<dbReference type="AlphaFoldDB" id="A0A2N1PSE2"/>
<comment type="caution">
    <text evidence="3">The sequence shown here is derived from an EMBL/GenBank/DDBJ whole genome shotgun (WGS) entry which is preliminary data.</text>
</comment>
<feature type="transmembrane region" description="Helical" evidence="1">
    <location>
        <begin position="51"/>
        <end position="74"/>
    </location>
</feature>
<keyword evidence="1" id="KW-0812">Transmembrane</keyword>
<evidence type="ECO:0000259" key="2">
    <source>
        <dbReference type="Pfam" id="PF02517"/>
    </source>
</evidence>
<dbReference type="Proteomes" id="UP000233256">
    <property type="component" value="Unassembled WGS sequence"/>
</dbReference>
<feature type="transmembrane region" description="Helical" evidence="1">
    <location>
        <begin position="120"/>
        <end position="141"/>
    </location>
</feature>
<organism evidence="3 4">
    <name type="scientific">Candidatus Wallbacteria bacterium HGW-Wallbacteria-1</name>
    <dbReference type="NCBI Taxonomy" id="2013854"/>
    <lineage>
        <taxon>Bacteria</taxon>
        <taxon>Candidatus Walliibacteriota</taxon>
    </lineage>
</organism>
<proteinExistence type="predicted"/>
<gene>
    <name evidence="3" type="ORF">CVV64_05630</name>
</gene>
<dbReference type="GO" id="GO:0080120">
    <property type="term" value="P:CAAX-box protein maturation"/>
    <property type="evidence" value="ECO:0007669"/>
    <property type="project" value="UniProtKB-ARBA"/>
</dbReference>
<accession>A0A2N1PSE2</accession>
<keyword evidence="1" id="KW-0472">Membrane</keyword>
<feature type="transmembrane region" description="Helical" evidence="1">
    <location>
        <begin position="80"/>
        <end position="99"/>
    </location>
</feature>
<dbReference type="InterPro" id="IPR003675">
    <property type="entry name" value="Rce1/LyrA-like_dom"/>
</dbReference>
<feature type="transmembrane region" description="Helical" evidence="1">
    <location>
        <begin position="223"/>
        <end position="240"/>
    </location>
</feature>
<evidence type="ECO:0000256" key="1">
    <source>
        <dbReference type="SAM" id="Phobius"/>
    </source>
</evidence>
<dbReference type="Pfam" id="PF02517">
    <property type="entry name" value="Rce1-like"/>
    <property type="match status" value="1"/>
</dbReference>
<dbReference type="PANTHER" id="PTHR43592:SF15">
    <property type="entry name" value="CAAX AMINO TERMINAL PROTEASE FAMILY PROTEIN"/>
    <property type="match status" value="1"/>
</dbReference>
<protein>
    <recommendedName>
        <fullName evidence="2">CAAX prenyl protease 2/Lysostaphin resistance protein A-like domain-containing protein</fullName>
    </recommendedName>
</protein>
<evidence type="ECO:0000313" key="3">
    <source>
        <dbReference type="EMBL" id="PKK91250.1"/>
    </source>
</evidence>
<feature type="domain" description="CAAX prenyl protease 2/Lysostaphin resistance protein A-like" evidence="2">
    <location>
        <begin position="174"/>
        <end position="257"/>
    </location>
</feature>
<dbReference type="GO" id="GO:0004175">
    <property type="term" value="F:endopeptidase activity"/>
    <property type="evidence" value="ECO:0007669"/>
    <property type="project" value="UniProtKB-ARBA"/>
</dbReference>
<feature type="transmembrane region" description="Helical" evidence="1">
    <location>
        <begin position="14"/>
        <end position="39"/>
    </location>
</feature>
<feature type="transmembrane region" description="Helical" evidence="1">
    <location>
        <begin position="168"/>
        <end position="186"/>
    </location>
</feature>